<dbReference type="GO" id="GO:0005788">
    <property type="term" value="C:endoplasmic reticulum lumen"/>
    <property type="evidence" value="ECO:0007669"/>
    <property type="project" value="UniProtKB-UniRule"/>
</dbReference>
<name>A0A8H6F4C6_CANAX</name>
<feature type="signal peptide" evidence="8">
    <location>
        <begin position="1"/>
        <end position="18"/>
    </location>
</feature>
<comment type="caution">
    <text evidence="10">The sequence shown here is derived from an EMBL/GenBank/DDBJ whole genome shotgun (WGS) entry which is preliminary data.</text>
</comment>
<dbReference type="GO" id="GO:0030246">
    <property type="term" value="F:carbohydrate binding"/>
    <property type="evidence" value="ECO:0007669"/>
    <property type="project" value="UniProtKB-UniRule"/>
</dbReference>
<evidence type="ECO:0000256" key="6">
    <source>
        <dbReference type="ARBA" id="ARBA00023157"/>
    </source>
</evidence>
<dbReference type="InterPro" id="IPR012913">
    <property type="entry name" value="OS9-like_dom"/>
</dbReference>
<evidence type="ECO:0000256" key="1">
    <source>
        <dbReference type="ARBA" id="ARBA00004367"/>
    </source>
</evidence>
<dbReference type="InterPro" id="IPR045149">
    <property type="entry name" value="OS-9-like"/>
</dbReference>
<evidence type="ECO:0000256" key="8">
    <source>
        <dbReference type="SAM" id="SignalP"/>
    </source>
</evidence>
<sequence>MNWTSLVYLWFIFKSIFADLTSHQLKSKVVFLDTTISDEVARSYLGSEDGNVTHGNYEILSIANGANDGNITSYLCQLPRTKKMAPTKPKPTMSVHELKSRAIDLISESFVEGTSCVFSFNLHANYWTIGYCHGINVIQFHENLDDFISGIHKPHSPNHVYTLGNFSKQTSPLEFEFDTKERTISQRLLGEVCDLTGEPRTIDTIYRCDHILEIVELTEIRTCQYELHINVPKLCSLPEFKRTNLEEGVSEILCTRIE</sequence>
<dbReference type="EMBL" id="JABWAD010000052">
    <property type="protein sequence ID" value="KAF6068682.1"/>
    <property type="molecule type" value="Genomic_DNA"/>
</dbReference>
<protein>
    <recommendedName>
        <fullName evidence="7">Endoplasmic reticulum lectin</fullName>
    </recommendedName>
    <alternativeName>
        <fullName evidence="7">Protein OS-9 homolog</fullName>
    </alternativeName>
</protein>
<comment type="subcellular location">
    <subcellularLocation>
        <location evidence="1 7">Endoplasmic reticulum membrane</location>
        <topology evidence="1 7">Peripheral membrane protein</topology>
        <orientation evidence="1 7">Lumenal side</orientation>
    </subcellularLocation>
</comment>
<evidence type="ECO:0000259" key="9">
    <source>
        <dbReference type="PROSITE" id="PS51914"/>
    </source>
</evidence>
<keyword evidence="3 8" id="KW-0732">Signal</keyword>
<organism evidence="10 11">
    <name type="scientific">Candida albicans</name>
    <name type="common">Yeast</name>
    <dbReference type="NCBI Taxonomy" id="5476"/>
    <lineage>
        <taxon>Eukaryota</taxon>
        <taxon>Fungi</taxon>
        <taxon>Dikarya</taxon>
        <taxon>Ascomycota</taxon>
        <taxon>Saccharomycotina</taxon>
        <taxon>Pichiomycetes</taxon>
        <taxon>Debaryomycetaceae</taxon>
        <taxon>Candida/Lodderomyces clade</taxon>
        <taxon>Candida</taxon>
    </lineage>
</organism>
<feature type="chain" id="PRO_5034998130" description="Endoplasmic reticulum lectin" evidence="8">
    <location>
        <begin position="19"/>
        <end position="258"/>
    </location>
</feature>
<evidence type="ECO:0000256" key="5">
    <source>
        <dbReference type="ARBA" id="ARBA00022824"/>
    </source>
</evidence>
<dbReference type="Gene3D" id="2.70.130.10">
    <property type="entry name" value="Mannose-6-phosphate receptor binding domain"/>
    <property type="match status" value="1"/>
</dbReference>
<evidence type="ECO:0000256" key="3">
    <source>
        <dbReference type="ARBA" id="ARBA00022729"/>
    </source>
</evidence>
<comment type="function">
    <text evidence="7">Lectin involved in the quality control of the secretory pathway. As a member of the endoplasmic reticulum-associated degradation lumenal (ERAD-L) surveillance system, targets misfolded endoplasmic reticulum lumenal glycoproteins for degradation.</text>
</comment>
<dbReference type="InterPro" id="IPR009011">
    <property type="entry name" value="Man6P_isomerase_rcpt-bd_dom_sf"/>
</dbReference>
<dbReference type="GO" id="GO:0005789">
    <property type="term" value="C:endoplasmic reticulum membrane"/>
    <property type="evidence" value="ECO:0007669"/>
    <property type="project" value="UniProtKB-SubCell"/>
</dbReference>
<dbReference type="Pfam" id="PF07915">
    <property type="entry name" value="PRKCSH"/>
    <property type="match status" value="1"/>
</dbReference>
<dbReference type="PANTHER" id="PTHR15414:SF0">
    <property type="entry name" value="ENDOPLASMIC RETICULUM LECTIN 1"/>
    <property type="match status" value="1"/>
</dbReference>
<accession>A0A8H6F4C6</accession>
<dbReference type="GO" id="GO:0030968">
    <property type="term" value="P:endoplasmic reticulum unfolded protein response"/>
    <property type="evidence" value="ECO:0007669"/>
    <property type="project" value="UniProtKB-UniRule"/>
</dbReference>
<dbReference type="Proteomes" id="UP000536275">
    <property type="component" value="Unassembled WGS sequence"/>
</dbReference>
<gene>
    <name evidence="10" type="ORF">FOB64_003874</name>
</gene>
<evidence type="ECO:0000313" key="10">
    <source>
        <dbReference type="EMBL" id="KAF6068682.1"/>
    </source>
</evidence>
<dbReference type="InterPro" id="IPR044865">
    <property type="entry name" value="MRH_dom"/>
</dbReference>
<keyword evidence="4 7" id="KW-0430">Lectin</keyword>
<evidence type="ECO:0000256" key="7">
    <source>
        <dbReference type="RuleBase" id="RU369099"/>
    </source>
</evidence>
<feature type="domain" description="MRH" evidence="9">
    <location>
        <begin position="114"/>
        <end position="237"/>
    </location>
</feature>
<keyword evidence="7" id="KW-0472">Membrane</keyword>
<reference evidence="10 11" key="1">
    <citation type="submission" date="2020-03" db="EMBL/GenBank/DDBJ databases">
        <title>FDA dAtabase for Regulatory Grade micrObial Sequences (FDA-ARGOS): Supporting development and validation of Infectious Disease Dx tests.</title>
        <authorList>
            <person name="Campos J."/>
            <person name="Goldberg B."/>
            <person name="Tallon L."/>
            <person name="Sadzewicz L."/>
            <person name="Vavikolanu K."/>
            <person name="Mehta A."/>
            <person name="Aluvathingal J."/>
            <person name="Nadendla S."/>
            <person name="Nandy P."/>
            <person name="Geyer C."/>
            <person name="Yan Y."/>
            <person name="Sichtig H."/>
        </authorList>
    </citation>
    <scope>NUCLEOTIDE SEQUENCE [LARGE SCALE GENOMIC DNA]</scope>
    <source>
        <strain evidence="10 11">FDAARGOS_656</strain>
    </source>
</reference>
<evidence type="ECO:0000256" key="4">
    <source>
        <dbReference type="ARBA" id="ARBA00022734"/>
    </source>
</evidence>
<dbReference type="GO" id="GO:0030970">
    <property type="term" value="P:retrograde protein transport, ER to cytosol"/>
    <property type="evidence" value="ECO:0007669"/>
    <property type="project" value="TreeGrafter"/>
</dbReference>
<dbReference type="AlphaFoldDB" id="A0A8H6F4C6"/>
<proteinExistence type="inferred from homology"/>
<evidence type="ECO:0000313" key="11">
    <source>
        <dbReference type="Proteomes" id="UP000536275"/>
    </source>
</evidence>
<dbReference type="PROSITE" id="PS51914">
    <property type="entry name" value="MRH"/>
    <property type="match status" value="1"/>
</dbReference>
<comment type="similarity">
    <text evidence="2 7">Belongs to the OS-9 family.</text>
</comment>
<dbReference type="PANTHER" id="PTHR15414">
    <property type="entry name" value="OS-9-RELATED"/>
    <property type="match status" value="1"/>
</dbReference>
<keyword evidence="5 7" id="KW-0256">Endoplasmic reticulum</keyword>
<keyword evidence="6" id="KW-1015">Disulfide bond</keyword>
<evidence type="ECO:0000256" key="2">
    <source>
        <dbReference type="ARBA" id="ARBA00009918"/>
    </source>
</evidence>